<evidence type="ECO:0000256" key="4">
    <source>
        <dbReference type="ARBA" id="ARBA00022825"/>
    </source>
</evidence>
<dbReference type="GO" id="GO:0004252">
    <property type="term" value="F:serine-type endopeptidase activity"/>
    <property type="evidence" value="ECO:0007669"/>
    <property type="project" value="InterPro"/>
</dbReference>
<proteinExistence type="inferred from homology"/>
<feature type="domain" description="Peptidase S1" evidence="6">
    <location>
        <begin position="125"/>
        <end position="243"/>
    </location>
</feature>
<gene>
    <name evidence="7" type="ORF">GCM10018772_15810</name>
</gene>
<protein>
    <recommendedName>
        <fullName evidence="6">Peptidase S1 domain-containing protein</fullName>
    </recommendedName>
</protein>
<evidence type="ECO:0000256" key="2">
    <source>
        <dbReference type="ARBA" id="ARBA00022670"/>
    </source>
</evidence>
<dbReference type="CDD" id="cd21112">
    <property type="entry name" value="alphaLP-like"/>
    <property type="match status" value="1"/>
</dbReference>
<evidence type="ECO:0000256" key="5">
    <source>
        <dbReference type="ARBA" id="ARBA00023157"/>
    </source>
</evidence>
<dbReference type="GO" id="GO:0006508">
    <property type="term" value="P:proteolysis"/>
    <property type="evidence" value="ECO:0007669"/>
    <property type="project" value="UniProtKB-KW"/>
</dbReference>
<evidence type="ECO:0000313" key="7">
    <source>
        <dbReference type="EMBL" id="GHE92908.1"/>
    </source>
</evidence>
<evidence type="ECO:0000256" key="3">
    <source>
        <dbReference type="ARBA" id="ARBA00022801"/>
    </source>
</evidence>
<dbReference type="PRINTS" id="PR00861">
    <property type="entry name" value="ALYTICPTASE"/>
</dbReference>
<dbReference type="InterPro" id="IPR043504">
    <property type="entry name" value="Peptidase_S1_PA_chymotrypsin"/>
</dbReference>
<keyword evidence="5" id="KW-1015">Disulfide bond</keyword>
<dbReference type="InterPro" id="IPR009003">
    <property type="entry name" value="Peptidase_S1_PA"/>
</dbReference>
<reference evidence="7" key="2">
    <citation type="submission" date="2020-09" db="EMBL/GenBank/DDBJ databases">
        <authorList>
            <person name="Sun Q."/>
            <person name="Ohkuma M."/>
        </authorList>
    </citation>
    <scope>NUCLEOTIDE SEQUENCE</scope>
    <source>
        <strain evidence="7">JCM 4477</strain>
    </source>
</reference>
<comment type="caution">
    <text evidence="7">The sequence shown here is derived from an EMBL/GenBank/DDBJ whole genome shotgun (WGS) entry which is preliminary data.</text>
</comment>
<evidence type="ECO:0000313" key="8">
    <source>
        <dbReference type="Proteomes" id="UP000630718"/>
    </source>
</evidence>
<dbReference type="InterPro" id="IPR001316">
    <property type="entry name" value="Pept_S1A_streptogrisin"/>
</dbReference>
<keyword evidence="2" id="KW-0645">Protease</keyword>
<keyword evidence="3" id="KW-0378">Hydrolase</keyword>
<evidence type="ECO:0000259" key="6">
    <source>
        <dbReference type="Pfam" id="PF00089"/>
    </source>
</evidence>
<sequence>MRAREPHNGGHTLWEAAVNPARFASPAGTVLRAALILALLLGWSIAAGPDARAGEARAGAVVVRGGNTLYSASGARCTVGFNARSGSTLYALVSGWCVGSVGSTWYADSTLTTAVGVTAGMSFPGNDYAVIRYTNTTVSYPGEISLGGGGVQDITAAASPAVGQQICHVGRTSGYRCGTVQAVNVTVNYGGGVVSGLFRSNLCSEPGDMGGPAFSGGTALGIIVGGSGNCASGGVTYYQPVVEILAVYGLSIY</sequence>
<dbReference type="Pfam" id="PF00089">
    <property type="entry name" value="Trypsin"/>
    <property type="match status" value="1"/>
</dbReference>
<organism evidence="7 8">
    <name type="scientific">Streptomyces fumanus</name>
    <dbReference type="NCBI Taxonomy" id="67302"/>
    <lineage>
        <taxon>Bacteria</taxon>
        <taxon>Bacillati</taxon>
        <taxon>Actinomycetota</taxon>
        <taxon>Actinomycetes</taxon>
        <taxon>Kitasatosporales</taxon>
        <taxon>Streptomycetaceae</taxon>
        <taxon>Streptomyces</taxon>
    </lineage>
</organism>
<dbReference type="Gene3D" id="2.40.10.10">
    <property type="entry name" value="Trypsin-like serine proteases"/>
    <property type="match status" value="2"/>
</dbReference>
<reference evidence="7" key="1">
    <citation type="journal article" date="2014" name="Int. J. Syst. Evol. Microbiol.">
        <title>Complete genome sequence of Corynebacterium casei LMG S-19264T (=DSM 44701T), isolated from a smear-ripened cheese.</title>
        <authorList>
            <consortium name="US DOE Joint Genome Institute (JGI-PGF)"/>
            <person name="Walter F."/>
            <person name="Albersmeier A."/>
            <person name="Kalinowski J."/>
            <person name="Ruckert C."/>
        </authorList>
    </citation>
    <scope>NUCLEOTIDE SEQUENCE</scope>
    <source>
        <strain evidence="7">JCM 4477</strain>
    </source>
</reference>
<keyword evidence="4" id="KW-0720">Serine protease</keyword>
<dbReference type="InterPro" id="IPR001254">
    <property type="entry name" value="Trypsin_dom"/>
</dbReference>
<name>A0A919DZ47_9ACTN</name>
<dbReference type="Proteomes" id="UP000630718">
    <property type="component" value="Unassembled WGS sequence"/>
</dbReference>
<dbReference type="EMBL" id="BNBI01000003">
    <property type="protein sequence ID" value="GHE92908.1"/>
    <property type="molecule type" value="Genomic_DNA"/>
</dbReference>
<dbReference type="SUPFAM" id="SSF50494">
    <property type="entry name" value="Trypsin-like serine proteases"/>
    <property type="match status" value="1"/>
</dbReference>
<evidence type="ECO:0000256" key="1">
    <source>
        <dbReference type="ARBA" id="ARBA00007664"/>
    </source>
</evidence>
<keyword evidence="8" id="KW-1185">Reference proteome</keyword>
<dbReference type="AlphaFoldDB" id="A0A919DZ47"/>
<comment type="similarity">
    <text evidence="1">Belongs to the peptidase S1 family.</text>
</comment>
<accession>A0A919DZ47</accession>